<keyword evidence="1" id="KW-0472">Membrane</keyword>
<dbReference type="PANTHER" id="PTHR33133">
    <property type="entry name" value="OS08G0107100 PROTEIN-RELATED"/>
    <property type="match status" value="1"/>
</dbReference>
<gene>
    <name evidence="2" type="ORF">KI387_024235</name>
</gene>
<evidence type="ECO:0000313" key="2">
    <source>
        <dbReference type="EMBL" id="KAH9315608.1"/>
    </source>
</evidence>
<dbReference type="AlphaFoldDB" id="A0AA38G6H9"/>
<evidence type="ECO:0000313" key="3">
    <source>
        <dbReference type="Proteomes" id="UP000824469"/>
    </source>
</evidence>
<keyword evidence="1" id="KW-1133">Transmembrane helix</keyword>
<accession>A0AA38G6H9</accession>
<feature type="transmembrane region" description="Helical" evidence="1">
    <location>
        <begin position="32"/>
        <end position="53"/>
    </location>
</feature>
<reference evidence="2 3" key="1">
    <citation type="journal article" date="2021" name="Nat. Plants">
        <title>The Taxus genome provides insights into paclitaxel biosynthesis.</title>
        <authorList>
            <person name="Xiong X."/>
            <person name="Gou J."/>
            <person name="Liao Q."/>
            <person name="Li Y."/>
            <person name="Zhou Q."/>
            <person name="Bi G."/>
            <person name="Li C."/>
            <person name="Du R."/>
            <person name="Wang X."/>
            <person name="Sun T."/>
            <person name="Guo L."/>
            <person name="Liang H."/>
            <person name="Lu P."/>
            <person name="Wu Y."/>
            <person name="Zhang Z."/>
            <person name="Ro D.K."/>
            <person name="Shang Y."/>
            <person name="Huang S."/>
            <person name="Yan J."/>
        </authorList>
    </citation>
    <scope>NUCLEOTIDE SEQUENCE [LARGE SCALE GENOMIC DNA]</scope>
    <source>
        <strain evidence="2">Ta-2019</strain>
    </source>
</reference>
<keyword evidence="1" id="KW-0812">Transmembrane</keyword>
<evidence type="ECO:0000256" key="1">
    <source>
        <dbReference type="SAM" id="Phobius"/>
    </source>
</evidence>
<proteinExistence type="predicted"/>
<dbReference type="Proteomes" id="UP000824469">
    <property type="component" value="Unassembled WGS sequence"/>
</dbReference>
<sequence length="113" mass="12662">MMDKEQEELQFVGSWGILREAFNVLRSSLKHFMAITFTLILPLSFLILGHTLISDPLITKILTNEETLAGEGEGADADRTINALFSEWTKLLVFEAGYFVFLFAFSLLSTVAV</sequence>
<name>A0AA38G6H9_TAXCH</name>
<dbReference type="EMBL" id="JAHRHJ020000005">
    <property type="protein sequence ID" value="KAH9315608.1"/>
    <property type="molecule type" value="Genomic_DNA"/>
</dbReference>
<protein>
    <submittedName>
        <fullName evidence="2">Uncharacterized protein</fullName>
    </submittedName>
</protein>
<comment type="caution">
    <text evidence="2">The sequence shown here is derived from an EMBL/GenBank/DDBJ whole genome shotgun (WGS) entry which is preliminary data.</text>
</comment>
<feature type="non-terminal residue" evidence="2">
    <location>
        <position position="113"/>
    </location>
</feature>
<keyword evidence="3" id="KW-1185">Reference proteome</keyword>
<organism evidence="2 3">
    <name type="scientific">Taxus chinensis</name>
    <name type="common">Chinese yew</name>
    <name type="synonym">Taxus wallichiana var. chinensis</name>
    <dbReference type="NCBI Taxonomy" id="29808"/>
    <lineage>
        <taxon>Eukaryota</taxon>
        <taxon>Viridiplantae</taxon>
        <taxon>Streptophyta</taxon>
        <taxon>Embryophyta</taxon>
        <taxon>Tracheophyta</taxon>
        <taxon>Spermatophyta</taxon>
        <taxon>Pinopsida</taxon>
        <taxon>Pinidae</taxon>
        <taxon>Conifers II</taxon>
        <taxon>Cupressales</taxon>
        <taxon>Taxaceae</taxon>
        <taxon>Taxus</taxon>
    </lineage>
</organism>
<feature type="transmembrane region" description="Helical" evidence="1">
    <location>
        <begin position="91"/>
        <end position="112"/>
    </location>
</feature>
<dbReference type="PANTHER" id="PTHR33133:SF24">
    <property type="entry name" value="OS01G0800300 PROTEIN"/>
    <property type="match status" value="1"/>
</dbReference>